<gene>
    <name evidence="2" type="ORF">PR048_018479</name>
</gene>
<dbReference type="InterPro" id="IPR039353">
    <property type="entry name" value="TF_Adf1"/>
</dbReference>
<dbReference type="EMBL" id="JARBHB010000006">
    <property type="protein sequence ID" value="KAJ8881991.1"/>
    <property type="molecule type" value="Genomic_DNA"/>
</dbReference>
<protein>
    <recommendedName>
        <fullName evidence="1">MADF domain-containing protein</fullName>
    </recommendedName>
</protein>
<dbReference type="Proteomes" id="UP001159363">
    <property type="component" value="Chromosome 5"/>
</dbReference>
<reference evidence="2 3" key="1">
    <citation type="submission" date="2023-02" db="EMBL/GenBank/DDBJ databases">
        <title>LHISI_Scaffold_Assembly.</title>
        <authorList>
            <person name="Stuart O.P."/>
            <person name="Cleave R."/>
            <person name="Magrath M.J.L."/>
            <person name="Mikheyev A.S."/>
        </authorList>
    </citation>
    <scope>NUCLEOTIDE SEQUENCE [LARGE SCALE GENOMIC DNA]</scope>
    <source>
        <strain evidence="2">Daus_M_001</strain>
        <tissue evidence="2">Leg muscle</tissue>
    </source>
</reference>
<dbReference type="PANTHER" id="PTHR12243">
    <property type="entry name" value="MADF DOMAIN TRANSCRIPTION FACTOR"/>
    <property type="match status" value="1"/>
</dbReference>
<accession>A0ABQ9HCS4</accession>
<name>A0ABQ9HCS4_9NEOP</name>
<dbReference type="PANTHER" id="PTHR12243:SF67">
    <property type="entry name" value="COREPRESSOR OF PANGOLIN, ISOFORM A-RELATED"/>
    <property type="match status" value="1"/>
</dbReference>
<evidence type="ECO:0000259" key="1">
    <source>
        <dbReference type="PROSITE" id="PS51029"/>
    </source>
</evidence>
<sequence>MLRAEFLTRVQLWTGLGVQHLDEPSPVGYLREHKGIRRASMDKFSECSSFTARTRRASSCPEENLSRLIETCKQYPVLWNPMDGEYYEKPRKQGAWREIAARIGVTDEERKKKMASLLSFLRREKSREKKKHYGKRNR</sequence>
<comment type="caution">
    <text evidence="2">The sequence shown here is derived from an EMBL/GenBank/DDBJ whole genome shotgun (WGS) entry which is preliminary data.</text>
</comment>
<organism evidence="2 3">
    <name type="scientific">Dryococelus australis</name>
    <dbReference type="NCBI Taxonomy" id="614101"/>
    <lineage>
        <taxon>Eukaryota</taxon>
        <taxon>Metazoa</taxon>
        <taxon>Ecdysozoa</taxon>
        <taxon>Arthropoda</taxon>
        <taxon>Hexapoda</taxon>
        <taxon>Insecta</taxon>
        <taxon>Pterygota</taxon>
        <taxon>Neoptera</taxon>
        <taxon>Polyneoptera</taxon>
        <taxon>Phasmatodea</taxon>
        <taxon>Verophasmatodea</taxon>
        <taxon>Anareolatae</taxon>
        <taxon>Phasmatidae</taxon>
        <taxon>Eurycanthinae</taxon>
        <taxon>Dryococelus</taxon>
    </lineage>
</organism>
<dbReference type="InterPro" id="IPR006578">
    <property type="entry name" value="MADF-dom"/>
</dbReference>
<dbReference type="PROSITE" id="PS51029">
    <property type="entry name" value="MADF"/>
    <property type="match status" value="1"/>
</dbReference>
<feature type="domain" description="MADF" evidence="1">
    <location>
        <begin position="67"/>
        <end position="138"/>
    </location>
</feature>
<proteinExistence type="predicted"/>
<evidence type="ECO:0000313" key="3">
    <source>
        <dbReference type="Proteomes" id="UP001159363"/>
    </source>
</evidence>
<keyword evidence="3" id="KW-1185">Reference proteome</keyword>
<dbReference type="Pfam" id="PF10545">
    <property type="entry name" value="MADF_DNA_bdg"/>
    <property type="match status" value="1"/>
</dbReference>
<evidence type="ECO:0000313" key="2">
    <source>
        <dbReference type="EMBL" id="KAJ8881991.1"/>
    </source>
</evidence>